<sequence>MTDSIRRFQVLNSQILATLNKYLKSSDGEESNVKHVRCFLPPQHPTIMSSHYHEPNKLRQQQIQLTQH</sequence>
<evidence type="ECO:0000313" key="3">
    <source>
        <dbReference type="Proteomes" id="UP000015102"/>
    </source>
</evidence>
<organism evidence="2 3">
    <name type="scientific">Megaselia scalaris</name>
    <name type="common">Humpbacked fly</name>
    <name type="synonym">Phora scalaris</name>
    <dbReference type="NCBI Taxonomy" id="36166"/>
    <lineage>
        <taxon>Eukaryota</taxon>
        <taxon>Metazoa</taxon>
        <taxon>Ecdysozoa</taxon>
        <taxon>Arthropoda</taxon>
        <taxon>Hexapoda</taxon>
        <taxon>Insecta</taxon>
        <taxon>Pterygota</taxon>
        <taxon>Neoptera</taxon>
        <taxon>Endopterygota</taxon>
        <taxon>Diptera</taxon>
        <taxon>Brachycera</taxon>
        <taxon>Muscomorpha</taxon>
        <taxon>Platypezoidea</taxon>
        <taxon>Phoridae</taxon>
        <taxon>Megaseliini</taxon>
        <taxon>Megaselia</taxon>
    </lineage>
</organism>
<dbReference type="Proteomes" id="UP000015102">
    <property type="component" value="Unassembled WGS sequence"/>
</dbReference>
<dbReference type="AlphaFoldDB" id="T1GBK8"/>
<dbReference type="STRING" id="36166.T1GBK8"/>
<dbReference type="HOGENOM" id="CLU_2796910_0_0_1"/>
<dbReference type="EMBL" id="CAQQ02042667">
    <property type="status" value="NOT_ANNOTATED_CDS"/>
    <property type="molecule type" value="Genomic_DNA"/>
</dbReference>
<feature type="compositionally biased region" description="Polar residues" evidence="1">
    <location>
        <begin position="58"/>
        <end position="68"/>
    </location>
</feature>
<evidence type="ECO:0000256" key="1">
    <source>
        <dbReference type="SAM" id="MobiDB-lite"/>
    </source>
</evidence>
<proteinExistence type="predicted"/>
<keyword evidence="3" id="KW-1185">Reference proteome</keyword>
<feature type="region of interest" description="Disordered" evidence="1">
    <location>
        <begin position="47"/>
        <end position="68"/>
    </location>
</feature>
<reference evidence="3" key="1">
    <citation type="submission" date="2013-02" db="EMBL/GenBank/DDBJ databases">
        <authorList>
            <person name="Hughes D."/>
        </authorList>
    </citation>
    <scope>NUCLEOTIDE SEQUENCE</scope>
    <source>
        <strain>Durham</strain>
        <strain evidence="3">NC isolate 2 -- Noor lab</strain>
    </source>
</reference>
<evidence type="ECO:0000313" key="2">
    <source>
        <dbReference type="EnsemblMetazoa" id="MESCA000642-PA"/>
    </source>
</evidence>
<reference evidence="2" key="2">
    <citation type="submission" date="2015-06" db="UniProtKB">
        <authorList>
            <consortium name="EnsemblMetazoa"/>
        </authorList>
    </citation>
    <scope>IDENTIFICATION</scope>
</reference>
<protein>
    <submittedName>
        <fullName evidence="2">Uncharacterized protein</fullName>
    </submittedName>
</protein>
<name>T1GBK8_MEGSC</name>
<dbReference type="EnsemblMetazoa" id="MESCA000642-RA">
    <property type="protein sequence ID" value="MESCA000642-PA"/>
    <property type="gene ID" value="MESCA000642"/>
</dbReference>
<accession>T1GBK8</accession>